<dbReference type="InterPro" id="IPR051532">
    <property type="entry name" value="Ester_Hydrolysis_Enzymes"/>
</dbReference>
<dbReference type="EMBL" id="JAUEPH010000008">
    <property type="protein sequence ID" value="MDN3205795.1"/>
    <property type="molecule type" value="Genomic_DNA"/>
</dbReference>
<dbReference type="PANTHER" id="PTHR30383">
    <property type="entry name" value="THIOESTERASE 1/PROTEASE 1/LYSOPHOSPHOLIPASE L1"/>
    <property type="match status" value="1"/>
</dbReference>
<organism evidence="3 4">
    <name type="scientific">Algoriphagus sediminis</name>
    <dbReference type="NCBI Taxonomy" id="3057113"/>
    <lineage>
        <taxon>Bacteria</taxon>
        <taxon>Pseudomonadati</taxon>
        <taxon>Bacteroidota</taxon>
        <taxon>Cytophagia</taxon>
        <taxon>Cytophagales</taxon>
        <taxon>Cyclobacteriaceae</taxon>
        <taxon>Algoriphagus</taxon>
    </lineage>
</organism>
<evidence type="ECO:0000313" key="4">
    <source>
        <dbReference type="Proteomes" id="UP001171916"/>
    </source>
</evidence>
<comment type="caution">
    <text evidence="3">The sequence shown here is derived from an EMBL/GenBank/DDBJ whole genome shotgun (WGS) entry which is preliminary data.</text>
</comment>
<proteinExistence type="predicted"/>
<dbReference type="Gene3D" id="3.40.50.1110">
    <property type="entry name" value="SGNH hydrolase"/>
    <property type="match status" value="1"/>
</dbReference>
<dbReference type="InterPro" id="IPR013830">
    <property type="entry name" value="SGNH_hydro"/>
</dbReference>
<sequence>MEHIKRFFILTLAFFLSFVFQAKAQEKPFQKEVDELIKKISDSGWEPGGLVFTGSSSIRFWMSLQKDFPGENIINTGFGGSKASDLMAHLPELVLNYRPSKVFIYEGDNDIWADVKVSDIMTELDEIVSWIQLENKNAEIYLISAKPSPSRWEKMSSYKILNQLMKEYCLAHEGVTFIDIWDSMLGENGRPIPEIFITDSLHMNPKGYEIWKEVFTPYVKD</sequence>
<feature type="domain" description="SGNH hydrolase-type esterase" evidence="2">
    <location>
        <begin position="62"/>
        <end position="210"/>
    </location>
</feature>
<keyword evidence="1" id="KW-0732">Signal</keyword>
<dbReference type="InterPro" id="IPR036514">
    <property type="entry name" value="SGNH_hydro_sf"/>
</dbReference>
<feature type="signal peptide" evidence="1">
    <location>
        <begin position="1"/>
        <end position="24"/>
    </location>
</feature>
<dbReference type="Pfam" id="PF13472">
    <property type="entry name" value="Lipase_GDSL_2"/>
    <property type="match status" value="1"/>
</dbReference>
<dbReference type="SUPFAM" id="SSF52266">
    <property type="entry name" value="SGNH hydrolase"/>
    <property type="match status" value="1"/>
</dbReference>
<dbReference type="PANTHER" id="PTHR30383:SF5">
    <property type="entry name" value="SGNH HYDROLASE-TYPE ESTERASE DOMAIN-CONTAINING PROTEIN"/>
    <property type="match status" value="1"/>
</dbReference>
<gene>
    <name evidence="3" type="ORF">QVH07_16665</name>
</gene>
<feature type="chain" id="PRO_5046116106" evidence="1">
    <location>
        <begin position="25"/>
        <end position="221"/>
    </location>
</feature>
<evidence type="ECO:0000259" key="2">
    <source>
        <dbReference type="Pfam" id="PF13472"/>
    </source>
</evidence>
<evidence type="ECO:0000313" key="3">
    <source>
        <dbReference type="EMBL" id="MDN3205795.1"/>
    </source>
</evidence>
<evidence type="ECO:0000256" key="1">
    <source>
        <dbReference type="SAM" id="SignalP"/>
    </source>
</evidence>
<dbReference type="RefSeq" id="WP_290002703.1">
    <property type="nucleotide sequence ID" value="NZ_JAUEPH010000008.1"/>
</dbReference>
<dbReference type="Proteomes" id="UP001171916">
    <property type="component" value="Unassembled WGS sequence"/>
</dbReference>
<name>A0ABT7YH08_9BACT</name>
<protein>
    <submittedName>
        <fullName evidence="3">GDSL-type esterase/lipase family protein</fullName>
    </submittedName>
</protein>
<keyword evidence="4" id="KW-1185">Reference proteome</keyword>
<reference evidence="3" key="1">
    <citation type="submission" date="2023-06" db="EMBL/GenBank/DDBJ databases">
        <title>Robiginitalea aurantiacus sp. nov. and Algoriphagus sediminis sp. nov., isolated from coastal sediment.</title>
        <authorList>
            <person name="Zhou Z.Y."/>
            <person name="An J."/>
            <person name="Jia Y.W."/>
            <person name="Du Z.J."/>
        </authorList>
    </citation>
    <scope>NUCLEOTIDE SEQUENCE</scope>
    <source>
        <strain evidence="3">C2-7</strain>
    </source>
</reference>
<accession>A0ABT7YH08</accession>